<reference evidence="11 12" key="1">
    <citation type="submission" date="2018-01" db="EMBL/GenBank/DDBJ databases">
        <title>Metagenomic assembled genomes from two thermal pools in the Uzon Caldera, Kamchatka, Russia.</title>
        <authorList>
            <person name="Wilkins L."/>
            <person name="Ettinger C."/>
        </authorList>
    </citation>
    <scope>NUCLEOTIDE SEQUENCE [LARGE SCALE GENOMIC DNA]</scope>
    <source>
        <strain evidence="11">ZAV-02</strain>
    </source>
</reference>
<dbReference type="GO" id="GO:0005737">
    <property type="term" value="C:cytoplasm"/>
    <property type="evidence" value="ECO:0007669"/>
    <property type="project" value="UniProtKB-SubCell"/>
</dbReference>
<feature type="binding site" evidence="10">
    <location>
        <position position="91"/>
    </location>
    <ligand>
        <name>Zn(2+)</name>
        <dbReference type="ChEBI" id="CHEBI:29105"/>
    </ligand>
</feature>
<evidence type="ECO:0000256" key="1">
    <source>
        <dbReference type="ARBA" id="ARBA00004496"/>
    </source>
</evidence>
<dbReference type="GO" id="GO:0046872">
    <property type="term" value="F:metal ion binding"/>
    <property type="evidence" value="ECO:0007669"/>
    <property type="project" value="UniProtKB-KW"/>
</dbReference>
<dbReference type="PANTHER" id="PTHR42891:SF1">
    <property type="entry name" value="D-GLYCERO-BETA-D-MANNO-HEPTOSE-1,7-BISPHOSPHATE 7-PHOSPHATASE"/>
    <property type="match status" value="1"/>
</dbReference>
<comment type="caution">
    <text evidence="11">The sequence shown here is derived from an EMBL/GenBank/DDBJ whole genome shotgun (WGS) entry which is preliminary data.</text>
</comment>
<gene>
    <name evidence="11" type="ORF">C0184_03725</name>
</gene>
<evidence type="ECO:0000313" key="11">
    <source>
        <dbReference type="EMBL" id="PMP84444.1"/>
    </source>
</evidence>
<feature type="binding site" evidence="10">
    <location>
        <position position="7"/>
    </location>
    <ligand>
        <name>Mg(2+)</name>
        <dbReference type="ChEBI" id="CHEBI:18420"/>
    </ligand>
</feature>
<feature type="binding site" evidence="10">
    <location>
        <position position="97"/>
    </location>
    <ligand>
        <name>Zn(2+)</name>
        <dbReference type="ChEBI" id="CHEBI:29105"/>
    </ligand>
</feature>
<comment type="subcellular location">
    <subcellularLocation>
        <location evidence="1 7">Cytoplasm</location>
    </subcellularLocation>
</comment>
<evidence type="ECO:0000256" key="7">
    <source>
        <dbReference type="PIRNR" id="PIRNR004682"/>
    </source>
</evidence>
<keyword evidence="2 7" id="KW-0963">Cytoplasm</keyword>
<sequence>MRAVFLDRDGVINRNRPDHVKDWAEFEFLPGALTAMQWLTGAGFRIFIVTNQAAVGRGLMTLETLELIHKRLRAIAKHHGAHIDDIRYCPHRPEEQCRCRKPQPGMLEDLAAQHQIDCHEAYMIGDSLTDIAAGQRVGCQTILVQTGRGAQELQKPELRRYQPDFIATDLLGAVRWLLANTVVTPAVATLPLTGAFALSHVR</sequence>
<dbReference type="GO" id="GO:0016791">
    <property type="term" value="F:phosphatase activity"/>
    <property type="evidence" value="ECO:0007669"/>
    <property type="project" value="InterPro"/>
</dbReference>
<keyword evidence="10" id="KW-0460">Magnesium</keyword>
<evidence type="ECO:0000256" key="6">
    <source>
        <dbReference type="ARBA" id="ARBA00031828"/>
    </source>
</evidence>
<feature type="site" description="Stabilizes the phosphoryl group" evidence="9">
    <location>
        <position position="50"/>
    </location>
</feature>
<evidence type="ECO:0000256" key="8">
    <source>
        <dbReference type="PIRSR" id="PIRSR004682-1"/>
    </source>
</evidence>
<keyword evidence="5 7" id="KW-0119">Carbohydrate metabolism</keyword>
<feature type="binding site" evidence="10">
    <location>
        <position position="9"/>
    </location>
    <ligand>
        <name>Mg(2+)</name>
        <dbReference type="ChEBI" id="CHEBI:18420"/>
    </ligand>
</feature>
<keyword evidence="4 7" id="KW-0378">Hydrolase</keyword>
<dbReference type="InterPro" id="IPR036412">
    <property type="entry name" value="HAD-like_sf"/>
</dbReference>
<dbReference type="NCBIfam" id="TIGR01662">
    <property type="entry name" value="HAD-SF-IIIA"/>
    <property type="match status" value="1"/>
</dbReference>
<feature type="site" description="Contributes to substrate recognition" evidence="9">
    <location>
        <position position="100"/>
    </location>
</feature>
<feature type="binding site" evidence="10">
    <location>
        <position position="99"/>
    </location>
    <ligand>
        <name>Zn(2+)</name>
        <dbReference type="ChEBI" id="CHEBI:29105"/>
    </ligand>
</feature>
<dbReference type="PIRSF" id="PIRSF004682">
    <property type="entry name" value="GmhB"/>
    <property type="match status" value="1"/>
</dbReference>
<protein>
    <recommendedName>
        <fullName evidence="6 7">D,D-heptose 1,7-bisphosphate phosphatase</fullName>
        <ecNumber evidence="7">3.1.3.-</ecNumber>
    </recommendedName>
</protein>
<dbReference type="Pfam" id="PF13242">
    <property type="entry name" value="Hydrolase_like"/>
    <property type="match status" value="1"/>
</dbReference>
<evidence type="ECO:0000256" key="2">
    <source>
        <dbReference type="ARBA" id="ARBA00022490"/>
    </source>
</evidence>
<feature type="binding site" evidence="10">
    <location>
        <position position="89"/>
    </location>
    <ligand>
        <name>Zn(2+)</name>
        <dbReference type="ChEBI" id="CHEBI:29105"/>
    </ligand>
</feature>
<feature type="site" description="Stabilizes the phosphoryl group" evidence="9">
    <location>
        <position position="101"/>
    </location>
</feature>
<dbReference type="InterPro" id="IPR006543">
    <property type="entry name" value="Histidinol-phos"/>
</dbReference>
<comment type="similarity">
    <text evidence="7">Belongs to the gmhB family.</text>
</comment>
<comment type="cofactor">
    <cofactor evidence="10">
        <name>Mg(2+)</name>
        <dbReference type="ChEBI" id="CHEBI:18420"/>
    </cofactor>
</comment>
<feature type="active site" description="Nucleophile" evidence="8">
    <location>
        <position position="7"/>
    </location>
</feature>
<evidence type="ECO:0000256" key="10">
    <source>
        <dbReference type="PIRSR" id="PIRSR004682-4"/>
    </source>
</evidence>
<dbReference type="CDD" id="cd07503">
    <property type="entry name" value="HAD_HisB-N"/>
    <property type="match status" value="1"/>
</dbReference>
<name>A0A2J6XA87_9CHLR</name>
<evidence type="ECO:0000256" key="4">
    <source>
        <dbReference type="ARBA" id="ARBA00022801"/>
    </source>
</evidence>
<dbReference type="AlphaFoldDB" id="A0A2J6XA87"/>
<dbReference type="PANTHER" id="PTHR42891">
    <property type="entry name" value="D-GLYCERO-BETA-D-MANNO-HEPTOSE-1,7-BISPHOSPHATE 7-PHOSPHATASE"/>
    <property type="match status" value="1"/>
</dbReference>
<keyword evidence="10" id="KW-0862">Zinc</keyword>
<dbReference type="Proteomes" id="UP000243376">
    <property type="component" value="Unassembled WGS sequence"/>
</dbReference>
<proteinExistence type="inferred from homology"/>
<evidence type="ECO:0000256" key="3">
    <source>
        <dbReference type="ARBA" id="ARBA00022723"/>
    </source>
</evidence>
<dbReference type="GO" id="GO:0005975">
    <property type="term" value="P:carbohydrate metabolic process"/>
    <property type="evidence" value="ECO:0007669"/>
    <property type="project" value="InterPro"/>
</dbReference>
<dbReference type="NCBIfam" id="TIGR01656">
    <property type="entry name" value="Histidinol-ppas"/>
    <property type="match status" value="1"/>
</dbReference>
<dbReference type="EC" id="3.1.3.-" evidence="7"/>
<organism evidence="11 12">
    <name type="scientific">Chloroflexus aggregans</name>
    <dbReference type="NCBI Taxonomy" id="152260"/>
    <lineage>
        <taxon>Bacteria</taxon>
        <taxon>Bacillati</taxon>
        <taxon>Chloroflexota</taxon>
        <taxon>Chloroflexia</taxon>
        <taxon>Chloroflexales</taxon>
        <taxon>Chloroflexineae</taxon>
        <taxon>Chloroflexaceae</taxon>
        <taxon>Chloroflexus</taxon>
    </lineage>
</organism>
<evidence type="ECO:0000313" key="12">
    <source>
        <dbReference type="Proteomes" id="UP000243376"/>
    </source>
</evidence>
<evidence type="ECO:0000256" key="5">
    <source>
        <dbReference type="ARBA" id="ARBA00023277"/>
    </source>
</evidence>
<accession>A0A2J6XA87</accession>
<keyword evidence="3 10" id="KW-0479">Metal-binding</keyword>
<dbReference type="SUPFAM" id="SSF56784">
    <property type="entry name" value="HAD-like"/>
    <property type="match status" value="1"/>
</dbReference>
<dbReference type="NCBIfam" id="NF006506">
    <property type="entry name" value="PRK08942.1"/>
    <property type="match status" value="1"/>
</dbReference>
<dbReference type="InterPro" id="IPR023214">
    <property type="entry name" value="HAD_sf"/>
</dbReference>
<dbReference type="Gene3D" id="3.40.50.1000">
    <property type="entry name" value="HAD superfamily/HAD-like"/>
    <property type="match status" value="1"/>
</dbReference>
<evidence type="ECO:0000256" key="9">
    <source>
        <dbReference type="PIRSR" id="PIRSR004682-3"/>
    </source>
</evidence>
<dbReference type="InterPro" id="IPR006549">
    <property type="entry name" value="HAD-SF_hydro_IIIA"/>
</dbReference>
<feature type="active site" description="Proton donor" evidence="8">
    <location>
        <position position="9"/>
    </location>
</feature>
<dbReference type="EMBL" id="PNIQ01000246">
    <property type="protein sequence ID" value="PMP84444.1"/>
    <property type="molecule type" value="Genomic_DNA"/>
</dbReference>
<feature type="binding site" evidence="10">
    <location>
        <position position="126"/>
    </location>
    <ligand>
        <name>Mg(2+)</name>
        <dbReference type="ChEBI" id="CHEBI:18420"/>
    </ligand>
</feature>
<comment type="cofactor">
    <cofactor evidence="10">
        <name>Zn(2+)</name>
        <dbReference type="ChEBI" id="CHEBI:29105"/>
    </cofactor>
</comment>
<dbReference type="InterPro" id="IPR004446">
    <property type="entry name" value="Heptose_bisP_phosphatase"/>
</dbReference>